<protein>
    <submittedName>
        <fullName evidence="1">Uncharacterized protein</fullName>
    </submittedName>
</protein>
<accession>A0A0F9M0H2</accession>
<gene>
    <name evidence="1" type="ORF">LCGC14_1150750</name>
</gene>
<reference evidence="1" key="1">
    <citation type="journal article" date="2015" name="Nature">
        <title>Complex archaea that bridge the gap between prokaryotes and eukaryotes.</title>
        <authorList>
            <person name="Spang A."/>
            <person name="Saw J.H."/>
            <person name="Jorgensen S.L."/>
            <person name="Zaremba-Niedzwiedzka K."/>
            <person name="Martijn J."/>
            <person name="Lind A.E."/>
            <person name="van Eijk R."/>
            <person name="Schleper C."/>
            <person name="Guy L."/>
            <person name="Ettema T.J."/>
        </authorList>
    </citation>
    <scope>NUCLEOTIDE SEQUENCE</scope>
</reference>
<dbReference type="EMBL" id="LAZR01005530">
    <property type="protein sequence ID" value="KKM99153.1"/>
    <property type="molecule type" value="Genomic_DNA"/>
</dbReference>
<dbReference type="AlphaFoldDB" id="A0A0F9M0H2"/>
<organism evidence="1">
    <name type="scientific">marine sediment metagenome</name>
    <dbReference type="NCBI Taxonomy" id="412755"/>
    <lineage>
        <taxon>unclassified sequences</taxon>
        <taxon>metagenomes</taxon>
        <taxon>ecological metagenomes</taxon>
    </lineage>
</organism>
<sequence>MNADLNTCVATRLNIVRNAYSQAKADSEYNNCLGFLAGLGVAGALSIWDEMKLCALLSSAYSYACREQVSHDLGAAA</sequence>
<evidence type="ECO:0000313" key="1">
    <source>
        <dbReference type="EMBL" id="KKM99153.1"/>
    </source>
</evidence>
<comment type="caution">
    <text evidence="1">The sequence shown here is derived from an EMBL/GenBank/DDBJ whole genome shotgun (WGS) entry which is preliminary data.</text>
</comment>
<name>A0A0F9M0H2_9ZZZZ</name>
<proteinExistence type="predicted"/>